<organism evidence="1 2">
    <name type="scientific">Rickettsia rhipicephali str. Ect</name>
    <dbReference type="NCBI Taxonomy" id="1359199"/>
    <lineage>
        <taxon>Bacteria</taxon>
        <taxon>Pseudomonadati</taxon>
        <taxon>Pseudomonadota</taxon>
        <taxon>Alphaproteobacteria</taxon>
        <taxon>Rickettsiales</taxon>
        <taxon>Rickettsiaceae</taxon>
        <taxon>Rickettsieae</taxon>
        <taxon>Rickettsia</taxon>
        <taxon>spotted fever group</taxon>
    </lineage>
</organism>
<proteinExistence type="predicted"/>
<comment type="caution">
    <text evidence="1">The sequence shown here is derived from an EMBL/GenBank/DDBJ whole genome shotgun (WGS) entry which is preliminary data.</text>
</comment>
<dbReference type="Proteomes" id="UP000033591">
    <property type="component" value="Unassembled WGS sequence"/>
</dbReference>
<evidence type="ECO:0000313" key="2">
    <source>
        <dbReference type="Proteomes" id="UP000033591"/>
    </source>
</evidence>
<evidence type="ECO:0000313" key="1">
    <source>
        <dbReference type="EMBL" id="KJV78238.1"/>
    </source>
</evidence>
<accession>A0A0F3PD69</accession>
<gene>
    <name evidence="1" type="ORF">RMAECT_1193</name>
</gene>
<name>A0A0F3PD69_RICRH</name>
<dbReference type="AlphaFoldDB" id="A0A0F3PD69"/>
<reference evidence="1 2" key="1">
    <citation type="submission" date="2015-01" db="EMBL/GenBank/DDBJ databases">
        <title>Genome Sequencing of Rickettsiales.</title>
        <authorList>
            <person name="Daugherty S.C."/>
            <person name="Su Q."/>
            <person name="Abolude K."/>
            <person name="Beier-Sexton M."/>
            <person name="Carlyon J.A."/>
            <person name="Carter R."/>
            <person name="Day N.P."/>
            <person name="Dumler S.J."/>
            <person name="Dyachenko V."/>
            <person name="Godinez A."/>
            <person name="Kurtti T.J."/>
            <person name="Lichay M."/>
            <person name="Mullins K.E."/>
            <person name="Ott S."/>
            <person name="Pappas-Brown V."/>
            <person name="Paris D.H."/>
            <person name="Patel P."/>
            <person name="Richards A.L."/>
            <person name="Sadzewicz L."/>
            <person name="Sears K."/>
            <person name="Seidman D."/>
            <person name="Sengamalay N."/>
            <person name="Stenos J."/>
            <person name="Tallon L.J."/>
            <person name="Vincent G."/>
            <person name="Fraser C.M."/>
            <person name="Munderloh U."/>
            <person name="Dunning-Hotopp J.C."/>
        </authorList>
    </citation>
    <scope>NUCLEOTIDE SEQUENCE [LARGE SCALE GENOMIC DNA]</scope>
    <source>
        <strain evidence="1 2">Ect</strain>
    </source>
</reference>
<dbReference type="EMBL" id="LAOC01000001">
    <property type="protein sequence ID" value="KJV78238.1"/>
    <property type="molecule type" value="Genomic_DNA"/>
</dbReference>
<sequence length="38" mass="4242">MPVVVAAVKIAGKQADRLKERAIKIRTCNIITIVPYDF</sequence>
<protein>
    <submittedName>
        <fullName evidence="1">Putative intracellular septation protein A</fullName>
    </submittedName>
</protein>